<accession>A0AAD8ZMV5</accession>
<evidence type="ECO:0000256" key="1">
    <source>
        <dbReference type="SAM" id="MobiDB-lite"/>
    </source>
</evidence>
<feature type="region of interest" description="Disordered" evidence="1">
    <location>
        <begin position="110"/>
        <end position="130"/>
    </location>
</feature>
<comment type="caution">
    <text evidence="2">The sequence shown here is derived from an EMBL/GenBank/DDBJ whole genome shotgun (WGS) entry which is preliminary data.</text>
</comment>
<name>A0AAD8ZMV5_9TELE</name>
<sequence length="155" mass="16747">MIVAQGSAVSHVGCVSKGDAAPVPLLARAPPNTQSRCELPGTTVRPGSTAEGVGRCRRSWRLSRHRERKNKREKERETYPFGESEKFAFAATATPSPLLFVRRCSGEGSGAVPGLPVLPPSPRRHSEPQPARRIEIGGFGWGRFGDPPFMDDSVA</sequence>
<organism evidence="2 3">
    <name type="scientific">Electrophorus voltai</name>
    <dbReference type="NCBI Taxonomy" id="2609070"/>
    <lineage>
        <taxon>Eukaryota</taxon>
        <taxon>Metazoa</taxon>
        <taxon>Chordata</taxon>
        <taxon>Craniata</taxon>
        <taxon>Vertebrata</taxon>
        <taxon>Euteleostomi</taxon>
        <taxon>Actinopterygii</taxon>
        <taxon>Neopterygii</taxon>
        <taxon>Teleostei</taxon>
        <taxon>Ostariophysi</taxon>
        <taxon>Gymnotiformes</taxon>
        <taxon>Gymnotoidei</taxon>
        <taxon>Gymnotidae</taxon>
        <taxon>Electrophorus</taxon>
    </lineage>
</organism>
<protein>
    <submittedName>
        <fullName evidence="2">Uncharacterized protein</fullName>
    </submittedName>
</protein>
<evidence type="ECO:0000313" key="2">
    <source>
        <dbReference type="EMBL" id="KAK1801131.1"/>
    </source>
</evidence>
<dbReference type="Proteomes" id="UP001239994">
    <property type="component" value="Unassembled WGS sequence"/>
</dbReference>
<evidence type="ECO:0000313" key="3">
    <source>
        <dbReference type="Proteomes" id="UP001239994"/>
    </source>
</evidence>
<feature type="region of interest" description="Disordered" evidence="1">
    <location>
        <begin position="30"/>
        <end position="52"/>
    </location>
</feature>
<reference evidence="2" key="1">
    <citation type="submission" date="2023-03" db="EMBL/GenBank/DDBJ databases">
        <title>Electrophorus voltai genome.</title>
        <authorList>
            <person name="Bian C."/>
        </authorList>
    </citation>
    <scope>NUCLEOTIDE SEQUENCE</scope>
    <source>
        <strain evidence="2">CB-2022</strain>
        <tissue evidence="2">Muscle</tissue>
    </source>
</reference>
<dbReference type="EMBL" id="JAROKS010000009">
    <property type="protein sequence ID" value="KAK1801131.1"/>
    <property type="molecule type" value="Genomic_DNA"/>
</dbReference>
<proteinExistence type="predicted"/>
<keyword evidence="3" id="KW-1185">Reference proteome</keyword>
<dbReference type="AlphaFoldDB" id="A0AAD8ZMV5"/>
<gene>
    <name evidence="2" type="ORF">P4O66_022832</name>
</gene>